<evidence type="ECO:0000256" key="5">
    <source>
        <dbReference type="SAM" id="Phobius"/>
    </source>
</evidence>
<feature type="transmembrane region" description="Helical" evidence="5">
    <location>
        <begin position="87"/>
        <end position="105"/>
    </location>
</feature>
<keyword evidence="3 5" id="KW-1133">Transmembrane helix</keyword>
<dbReference type="GO" id="GO:0016765">
    <property type="term" value="F:transferase activity, transferring alkyl or aryl (other than methyl) groups"/>
    <property type="evidence" value="ECO:0007669"/>
    <property type="project" value="InterPro"/>
</dbReference>
<evidence type="ECO:0000256" key="1">
    <source>
        <dbReference type="ARBA" id="ARBA00004141"/>
    </source>
</evidence>
<dbReference type="InterPro" id="IPR000537">
    <property type="entry name" value="UbiA_prenyltransferase"/>
</dbReference>
<dbReference type="InterPro" id="IPR044878">
    <property type="entry name" value="UbiA_sf"/>
</dbReference>
<dbReference type="AlphaFoldDB" id="A0A561VUP0"/>
<keyword evidence="4 5" id="KW-0472">Membrane</keyword>
<feature type="transmembrane region" description="Helical" evidence="5">
    <location>
        <begin position="178"/>
        <end position="198"/>
    </location>
</feature>
<comment type="subcellular location">
    <subcellularLocation>
        <location evidence="1">Membrane</location>
        <topology evidence="1">Multi-pass membrane protein</topology>
    </subcellularLocation>
</comment>
<evidence type="ECO:0000313" key="7">
    <source>
        <dbReference type="Proteomes" id="UP000317685"/>
    </source>
</evidence>
<evidence type="ECO:0000313" key="6">
    <source>
        <dbReference type="EMBL" id="TWG15332.1"/>
    </source>
</evidence>
<sequence length="260" mass="25988">MTAVSGLLAWGVGHRPAGIVSVVLAVLASQLAVGWTNDALDAERDATVGRTDKPVAAGAVGRRTTAWAAAVAAVACPLLALTTNPTAAFWLTVALVSALLYDWPLKATVFSVLPYAVSFGALPAFVVLALPGQPTPPAWLVVAAACLGAGAHFANVLPDLADDARTGVRGLPHRLGAAGSRTAAAGLLLAATAALVLGPPGPPSAIGLAAVGTAAVVPPLSWYAGRSAVRAGRRPVSAFRAMLLVALIDVVLLVASGRVV</sequence>
<protein>
    <submittedName>
        <fullName evidence="6">4-hydroxybenzoate polyprenyltransferase</fullName>
    </submittedName>
</protein>
<proteinExistence type="predicted"/>
<dbReference type="Pfam" id="PF01040">
    <property type="entry name" value="UbiA"/>
    <property type="match status" value="1"/>
</dbReference>
<comment type="caution">
    <text evidence="6">The sequence shown here is derived from an EMBL/GenBank/DDBJ whole genome shotgun (WGS) entry which is preliminary data.</text>
</comment>
<dbReference type="GO" id="GO:0016020">
    <property type="term" value="C:membrane"/>
    <property type="evidence" value="ECO:0007669"/>
    <property type="project" value="UniProtKB-SubCell"/>
</dbReference>
<dbReference type="EMBL" id="VIWZ01000001">
    <property type="protein sequence ID" value="TWG15332.1"/>
    <property type="molecule type" value="Genomic_DNA"/>
</dbReference>
<gene>
    <name evidence="6" type="ORF">FHU34_11647</name>
</gene>
<feature type="transmembrane region" description="Helical" evidence="5">
    <location>
        <begin position="138"/>
        <end position="157"/>
    </location>
</feature>
<evidence type="ECO:0000256" key="4">
    <source>
        <dbReference type="ARBA" id="ARBA00023136"/>
    </source>
</evidence>
<reference evidence="6 7" key="1">
    <citation type="submission" date="2019-06" db="EMBL/GenBank/DDBJ databases">
        <title>Sequencing the genomes of 1000 actinobacteria strains.</title>
        <authorList>
            <person name="Klenk H.-P."/>
        </authorList>
    </citation>
    <scope>NUCLEOTIDE SEQUENCE [LARGE SCALE GENOMIC DNA]</scope>
    <source>
        <strain evidence="6 7">DSM 45885</strain>
    </source>
</reference>
<keyword evidence="2 5" id="KW-0812">Transmembrane</keyword>
<organism evidence="6 7">
    <name type="scientific">Micromonospora taraxaci</name>
    <dbReference type="NCBI Taxonomy" id="1316803"/>
    <lineage>
        <taxon>Bacteria</taxon>
        <taxon>Bacillati</taxon>
        <taxon>Actinomycetota</taxon>
        <taxon>Actinomycetes</taxon>
        <taxon>Micromonosporales</taxon>
        <taxon>Micromonosporaceae</taxon>
        <taxon>Micromonospora</taxon>
    </lineage>
</organism>
<accession>A0A561VUP0</accession>
<dbReference type="Gene3D" id="1.10.357.140">
    <property type="entry name" value="UbiA prenyltransferase"/>
    <property type="match status" value="1"/>
</dbReference>
<feature type="transmembrane region" description="Helical" evidence="5">
    <location>
        <begin position="112"/>
        <end position="132"/>
    </location>
</feature>
<feature type="transmembrane region" description="Helical" evidence="5">
    <location>
        <begin position="204"/>
        <end position="225"/>
    </location>
</feature>
<evidence type="ECO:0000256" key="2">
    <source>
        <dbReference type="ARBA" id="ARBA00022692"/>
    </source>
</evidence>
<feature type="transmembrane region" description="Helical" evidence="5">
    <location>
        <begin position="237"/>
        <end position="255"/>
    </location>
</feature>
<dbReference type="Proteomes" id="UP000317685">
    <property type="component" value="Unassembled WGS sequence"/>
</dbReference>
<name>A0A561VUP0_9ACTN</name>
<keyword evidence="7" id="KW-1185">Reference proteome</keyword>
<evidence type="ECO:0000256" key="3">
    <source>
        <dbReference type="ARBA" id="ARBA00022989"/>
    </source>
</evidence>
<keyword evidence="6" id="KW-0808">Transferase</keyword>